<feature type="domain" description="Major facilitator superfamily (MFS) profile" evidence="5">
    <location>
        <begin position="217"/>
        <end position="398"/>
    </location>
</feature>
<feature type="transmembrane region" description="Helical" evidence="4">
    <location>
        <begin position="141"/>
        <end position="160"/>
    </location>
</feature>
<keyword evidence="2 4" id="KW-1133">Transmembrane helix</keyword>
<dbReference type="SUPFAM" id="SSF103473">
    <property type="entry name" value="MFS general substrate transporter"/>
    <property type="match status" value="1"/>
</dbReference>
<dbReference type="PANTHER" id="PTHR23534">
    <property type="entry name" value="MFS PERMEASE"/>
    <property type="match status" value="1"/>
</dbReference>
<sequence length="398" mass="41793">MHTESTLPLKDQQRNILRLATAQALAGANSVVFYATGAIVGHAIAPNASLATFPITMFVLGMAACILPFGRLARKYGRKAAFMAGTGAGVMTGLAAALAVVIGSFTLFCLAAFLGGAYAAVALSFRFAATDGVDKARRARALSLVMGGGVAAGVIGPMLVTGTMDLWPSHTFAITFVAQALVAALSAWVLTGVKSAEPVAAAKSGGRPLREIVRQPGFLRTVFSGAVTYMIMNFLMTAAPLSMHMHGISQQAANLGIQWHVIAMFGPSFFTGRLINRFGSMPVAAAGLMLTGLSVVAGLSGTDIAHYWLSLILLGIGWNFGFTGASTKIIDFHRPEEKTQVQSLNDFVVFSVMIIGSFSSGALLNLFGWNAVLWGSLLPVALALLTLLPVRRKAVARW</sequence>
<organism evidence="6 7">
    <name type="scientific">Serratia rhizosphaerae</name>
    <dbReference type="NCBI Taxonomy" id="2597702"/>
    <lineage>
        <taxon>Bacteria</taxon>
        <taxon>Pseudomonadati</taxon>
        <taxon>Pseudomonadota</taxon>
        <taxon>Gammaproteobacteria</taxon>
        <taxon>Enterobacterales</taxon>
        <taxon>Yersiniaceae</taxon>
        <taxon>Serratia</taxon>
    </lineage>
</organism>
<dbReference type="PANTHER" id="PTHR23534:SF1">
    <property type="entry name" value="MAJOR FACILITATOR SUPERFAMILY PROTEIN"/>
    <property type="match status" value="1"/>
</dbReference>
<feature type="transmembrane region" description="Helical" evidence="4">
    <location>
        <begin position="283"/>
        <end position="301"/>
    </location>
</feature>
<dbReference type="EMBL" id="CP041764">
    <property type="protein sequence ID" value="QHA88465.1"/>
    <property type="molecule type" value="Genomic_DNA"/>
</dbReference>
<dbReference type="InterPro" id="IPR011701">
    <property type="entry name" value="MFS"/>
</dbReference>
<feature type="transmembrane region" description="Helical" evidence="4">
    <location>
        <begin position="307"/>
        <end position="326"/>
    </location>
</feature>
<evidence type="ECO:0000313" key="6">
    <source>
        <dbReference type="EMBL" id="QHA88465.1"/>
    </source>
</evidence>
<dbReference type="Gene3D" id="1.20.1250.20">
    <property type="entry name" value="MFS general substrate transporter like domains"/>
    <property type="match status" value="1"/>
</dbReference>
<dbReference type="Pfam" id="PF07690">
    <property type="entry name" value="MFS_1"/>
    <property type="match status" value="1"/>
</dbReference>
<keyword evidence="3 4" id="KW-0472">Membrane</keyword>
<name>A0ABX6GQC7_9GAMM</name>
<feature type="transmembrane region" description="Helical" evidence="4">
    <location>
        <begin position="373"/>
        <end position="390"/>
    </location>
</feature>
<protein>
    <submittedName>
        <fullName evidence="6">MFS transporter</fullName>
    </submittedName>
</protein>
<feature type="transmembrane region" description="Helical" evidence="4">
    <location>
        <begin position="172"/>
        <end position="196"/>
    </location>
</feature>
<dbReference type="Proteomes" id="UP000430368">
    <property type="component" value="Chromosome"/>
</dbReference>
<feature type="transmembrane region" description="Helical" evidence="4">
    <location>
        <begin position="21"/>
        <end position="44"/>
    </location>
</feature>
<proteinExistence type="predicted"/>
<dbReference type="RefSeq" id="WP_160030309.1">
    <property type="nucleotide sequence ID" value="NZ_CP041764.1"/>
</dbReference>
<keyword evidence="1 4" id="KW-0812">Transmembrane</keyword>
<dbReference type="InterPro" id="IPR036259">
    <property type="entry name" value="MFS_trans_sf"/>
</dbReference>
<accession>A0ABX6GQC7</accession>
<dbReference type="PROSITE" id="PS50850">
    <property type="entry name" value="MFS"/>
    <property type="match status" value="1"/>
</dbReference>
<gene>
    <name evidence="6" type="ORF">FO014_16650</name>
</gene>
<feature type="transmembrane region" description="Helical" evidence="4">
    <location>
        <begin position="50"/>
        <end position="69"/>
    </location>
</feature>
<feature type="transmembrane region" description="Helical" evidence="4">
    <location>
        <begin position="347"/>
        <end position="367"/>
    </location>
</feature>
<evidence type="ECO:0000256" key="2">
    <source>
        <dbReference type="ARBA" id="ARBA00022989"/>
    </source>
</evidence>
<evidence type="ECO:0000313" key="7">
    <source>
        <dbReference type="Proteomes" id="UP000430368"/>
    </source>
</evidence>
<dbReference type="InterPro" id="IPR020846">
    <property type="entry name" value="MFS_dom"/>
</dbReference>
<feature type="transmembrane region" description="Helical" evidence="4">
    <location>
        <begin position="81"/>
        <end position="99"/>
    </location>
</feature>
<evidence type="ECO:0000259" key="5">
    <source>
        <dbReference type="PROSITE" id="PS50850"/>
    </source>
</evidence>
<feature type="transmembrane region" description="Helical" evidence="4">
    <location>
        <begin position="217"/>
        <end position="237"/>
    </location>
</feature>
<evidence type="ECO:0000256" key="1">
    <source>
        <dbReference type="ARBA" id="ARBA00022692"/>
    </source>
</evidence>
<reference evidence="6 7" key="1">
    <citation type="submission" date="2019-07" db="EMBL/GenBank/DDBJ databases">
        <title>Serratia dokdonensis sp. nov., an elicitor of systemic resistance in Nicotiana Tabacum.</title>
        <authorList>
            <person name="Son J.-S."/>
            <person name="Hwang Y.-J."/>
            <person name="Lee S.-Y."/>
            <person name="Ghim S.-Y."/>
        </authorList>
    </citation>
    <scope>NUCLEOTIDE SEQUENCE [LARGE SCALE GENOMIC DNA]</scope>
    <source>
        <strain evidence="6 7">KUDC3025</strain>
    </source>
</reference>
<evidence type="ECO:0000256" key="3">
    <source>
        <dbReference type="ARBA" id="ARBA00023136"/>
    </source>
</evidence>
<keyword evidence="7" id="KW-1185">Reference proteome</keyword>
<evidence type="ECO:0000256" key="4">
    <source>
        <dbReference type="SAM" id="Phobius"/>
    </source>
</evidence>
<feature type="transmembrane region" description="Helical" evidence="4">
    <location>
        <begin position="257"/>
        <end position="276"/>
    </location>
</feature>
<feature type="transmembrane region" description="Helical" evidence="4">
    <location>
        <begin position="105"/>
        <end position="129"/>
    </location>
</feature>